<protein>
    <recommendedName>
        <fullName evidence="8">TPR repeat-containing thioredoxin TDX</fullName>
    </recommendedName>
    <alternativeName>
        <fullName evidence="9">Tetratricoredoxin</fullName>
    </alternativeName>
</protein>
<evidence type="ECO:0000256" key="5">
    <source>
        <dbReference type="ARBA" id="ARBA00022982"/>
    </source>
</evidence>
<dbReference type="PANTHER" id="PTHR45883:SF7">
    <property type="entry name" value="TPR REPEAT-CONTAINING THIOREDOXIN TDX"/>
    <property type="match status" value="1"/>
</dbReference>
<keyword evidence="2" id="KW-0813">Transport</keyword>
<dbReference type="FunFam" id="3.40.30.10:FF:000240">
    <property type="entry name" value="TPR repeat-containing thioredoxin TDX"/>
    <property type="match status" value="1"/>
</dbReference>
<evidence type="ECO:0000259" key="14">
    <source>
        <dbReference type="PROSITE" id="PS51352"/>
    </source>
</evidence>
<sequence length="688" mass="75311">MFLSVFAVLGFLLTVHFDMQKSNAVEKQGGVRYTVTNYPTQHRDAHNIRRPITTSPGVAHHQPYAPPMAVVPMAKPSNSAVVGTTDFRNSPKISNAPAQLTIFYNGSICVFDNISPEKAQAIMLLAGNAPPVTPKATPSASHIQAAIPRSSVPERLTISQPYATTPRLSSPVPVTPISTSPALGWAALRTEASAARPSGSRMSPPINAEPLKTVTPPGSSLNIFFLVVLFSDTVPQFRRKSLARFLEKRKERVISASPYGDCQSGDYGAAGSGGTSLSMNSSGSCPNLRILKEKKILTQSKRKQASEGEKMEAEKIQELRGFVEYCKQNPHVLNTPSLAFFKNFLQSLGARIPAFGGSSKDGEDHEDKKPFDTRKRDVPMKDISNDDIVESDVELDNSDIVEPDNDPPQKMGDPSVEVTEENQEAAQLSKAKAMEAIADGKLSEAIDYLTEAIMLNPNSAILYGNRASIFIKLKKPNAAIRDADAALQINPDSAKGYKARGLAKAMLGSWEEAARDLHVASKLDFDEEIGLALKKVEPNAKKIEEHNRKYERLRKEKELRRVELERKRRQDAEAASVLTRGEIIPIHSGSELKEKLNAASKTSRLSVLYFTATWCGPCRHVSPVFTSLAGKYPKVVFLKVDIDEARDAAAEWNISSVPAFFFVRNGKEVDQLVGADKKALEQKIAQHA</sequence>
<dbReference type="InterPro" id="IPR011990">
    <property type="entry name" value="TPR-like_helical_dom_sf"/>
</dbReference>
<feature type="coiled-coil region" evidence="10">
    <location>
        <begin position="540"/>
        <end position="575"/>
    </location>
</feature>
<keyword evidence="12" id="KW-0732">Signal</keyword>
<evidence type="ECO:0000256" key="7">
    <source>
        <dbReference type="ARBA" id="ARBA00023284"/>
    </source>
</evidence>
<keyword evidence="4" id="KW-0802">TPR repeat</keyword>
<dbReference type="Gene3D" id="6.10.250.3420">
    <property type="match status" value="1"/>
</dbReference>
<feature type="chain" id="PRO_5036483531" description="TPR repeat-containing thioredoxin TDX" evidence="12">
    <location>
        <begin position="25"/>
        <end position="688"/>
    </location>
</feature>
<dbReference type="InterPro" id="IPR034649">
    <property type="entry name" value="Hip_N"/>
</dbReference>
<gene>
    <name evidence="15" type="ORF">SASPL_136539</name>
</gene>
<evidence type="ECO:0000256" key="12">
    <source>
        <dbReference type="SAM" id="SignalP"/>
    </source>
</evidence>
<dbReference type="Pfam" id="PF13181">
    <property type="entry name" value="TPR_8"/>
    <property type="match status" value="1"/>
</dbReference>
<reference evidence="15" key="2">
    <citation type="submission" date="2020-08" db="EMBL/GenBank/DDBJ databases">
        <title>Plant Genome Project.</title>
        <authorList>
            <person name="Zhang R.-G."/>
        </authorList>
    </citation>
    <scope>NUCLEOTIDE SEQUENCE</scope>
    <source>
        <strain evidence="15">Huo1</strain>
        <tissue evidence="15">Leaf</tissue>
    </source>
</reference>
<dbReference type="Pfam" id="PF09425">
    <property type="entry name" value="Jas_motif"/>
    <property type="match status" value="1"/>
</dbReference>
<evidence type="ECO:0000313" key="15">
    <source>
        <dbReference type="EMBL" id="KAG6404293.1"/>
    </source>
</evidence>
<dbReference type="SUPFAM" id="SSF48452">
    <property type="entry name" value="TPR-like"/>
    <property type="match status" value="1"/>
</dbReference>
<dbReference type="Gene3D" id="1.25.40.10">
    <property type="entry name" value="Tetratricopeptide repeat domain"/>
    <property type="match status" value="1"/>
</dbReference>
<proteinExistence type="inferred from homology"/>
<dbReference type="EMBL" id="PNBA02000013">
    <property type="protein sequence ID" value="KAG6404293.1"/>
    <property type="molecule type" value="Genomic_DNA"/>
</dbReference>
<dbReference type="PROSITE" id="PS00194">
    <property type="entry name" value="THIOREDOXIN_1"/>
    <property type="match status" value="1"/>
</dbReference>
<keyword evidence="10" id="KW-0175">Coiled coil</keyword>
<comment type="caution">
    <text evidence="15">The sequence shown here is derived from an EMBL/GenBank/DDBJ whole genome shotgun (WGS) entry which is preliminary data.</text>
</comment>
<dbReference type="SMART" id="SM00979">
    <property type="entry name" value="TIFY"/>
    <property type="match status" value="1"/>
</dbReference>
<dbReference type="CDD" id="cd14438">
    <property type="entry name" value="Hip_N"/>
    <property type="match status" value="1"/>
</dbReference>
<dbReference type="SMART" id="SM00028">
    <property type="entry name" value="TPR"/>
    <property type="match status" value="3"/>
</dbReference>
<dbReference type="GO" id="GO:0000118">
    <property type="term" value="C:histone deacetylase complex"/>
    <property type="evidence" value="ECO:0007669"/>
    <property type="project" value="UniProtKB-ARBA"/>
</dbReference>
<evidence type="ECO:0000256" key="2">
    <source>
        <dbReference type="ARBA" id="ARBA00022448"/>
    </source>
</evidence>
<dbReference type="GO" id="GO:0030544">
    <property type="term" value="F:Hsp70 protein binding"/>
    <property type="evidence" value="ECO:0007669"/>
    <property type="project" value="TreeGrafter"/>
</dbReference>
<feature type="domain" description="Tify" evidence="13">
    <location>
        <begin position="93"/>
        <end position="128"/>
    </location>
</feature>
<evidence type="ECO:0000256" key="11">
    <source>
        <dbReference type="SAM" id="MobiDB-lite"/>
    </source>
</evidence>
<dbReference type="Proteomes" id="UP000298416">
    <property type="component" value="Unassembled WGS sequence"/>
</dbReference>
<dbReference type="PROSITE" id="PS51320">
    <property type="entry name" value="TIFY"/>
    <property type="match status" value="1"/>
</dbReference>
<dbReference type="InterPro" id="IPR019734">
    <property type="entry name" value="TPR_rpt"/>
</dbReference>
<feature type="region of interest" description="Disordered" evidence="11">
    <location>
        <begin position="355"/>
        <end position="415"/>
    </location>
</feature>
<dbReference type="InterPro" id="IPR013766">
    <property type="entry name" value="Thioredoxin_domain"/>
</dbReference>
<dbReference type="InterPro" id="IPR036249">
    <property type="entry name" value="Thioredoxin-like_sf"/>
</dbReference>
<evidence type="ECO:0000256" key="6">
    <source>
        <dbReference type="ARBA" id="ARBA00023157"/>
    </source>
</evidence>
<dbReference type="CDD" id="cd02947">
    <property type="entry name" value="TRX_family"/>
    <property type="match status" value="1"/>
</dbReference>
<dbReference type="Pfam" id="PF06200">
    <property type="entry name" value="tify"/>
    <property type="match status" value="1"/>
</dbReference>
<dbReference type="Pfam" id="PF00085">
    <property type="entry name" value="Thioredoxin"/>
    <property type="match status" value="1"/>
</dbReference>
<feature type="signal peptide" evidence="12">
    <location>
        <begin position="1"/>
        <end position="24"/>
    </location>
</feature>
<evidence type="ECO:0000256" key="10">
    <source>
        <dbReference type="SAM" id="Coils"/>
    </source>
</evidence>
<dbReference type="InterPro" id="IPR018467">
    <property type="entry name" value="CCT_CS"/>
</dbReference>
<feature type="compositionally biased region" description="Basic and acidic residues" evidence="11">
    <location>
        <begin position="360"/>
        <end position="384"/>
    </location>
</feature>
<evidence type="ECO:0000256" key="3">
    <source>
        <dbReference type="ARBA" id="ARBA00022737"/>
    </source>
</evidence>
<reference evidence="15" key="1">
    <citation type="submission" date="2018-01" db="EMBL/GenBank/DDBJ databases">
        <authorList>
            <person name="Mao J.F."/>
        </authorList>
    </citation>
    <scope>NUCLEOTIDE SEQUENCE</scope>
    <source>
        <strain evidence="15">Huo1</strain>
        <tissue evidence="15">Leaf</tissue>
    </source>
</reference>
<dbReference type="PANTHER" id="PTHR45883">
    <property type="entry name" value="HSC70-INTERACTING PROTEIN"/>
    <property type="match status" value="1"/>
</dbReference>
<comment type="similarity">
    <text evidence="1">Belongs to the thioredoxin family.</text>
</comment>
<dbReference type="PROSITE" id="PS51352">
    <property type="entry name" value="THIOREDOXIN_2"/>
    <property type="match status" value="1"/>
</dbReference>
<feature type="compositionally biased region" description="Acidic residues" evidence="11">
    <location>
        <begin position="385"/>
        <end position="405"/>
    </location>
</feature>
<keyword evidence="16" id="KW-1185">Reference proteome</keyword>
<evidence type="ECO:0000313" key="16">
    <source>
        <dbReference type="Proteomes" id="UP000298416"/>
    </source>
</evidence>
<keyword evidence="5" id="KW-0249">Electron transport</keyword>
<name>A0A8X8ZGZ2_SALSN</name>
<dbReference type="InterPro" id="IPR010399">
    <property type="entry name" value="Tify_dom"/>
</dbReference>
<evidence type="ECO:0000256" key="1">
    <source>
        <dbReference type="ARBA" id="ARBA00008987"/>
    </source>
</evidence>
<evidence type="ECO:0000256" key="9">
    <source>
        <dbReference type="ARBA" id="ARBA00076793"/>
    </source>
</evidence>
<keyword evidence="7" id="KW-0676">Redox-active center</keyword>
<organism evidence="15">
    <name type="scientific">Salvia splendens</name>
    <name type="common">Scarlet sage</name>
    <dbReference type="NCBI Taxonomy" id="180675"/>
    <lineage>
        <taxon>Eukaryota</taxon>
        <taxon>Viridiplantae</taxon>
        <taxon>Streptophyta</taxon>
        <taxon>Embryophyta</taxon>
        <taxon>Tracheophyta</taxon>
        <taxon>Spermatophyta</taxon>
        <taxon>Magnoliopsida</taxon>
        <taxon>eudicotyledons</taxon>
        <taxon>Gunneridae</taxon>
        <taxon>Pentapetalae</taxon>
        <taxon>asterids</taxon>
        <taxon>lamiids</taxon>
        <taxon>Lamiales</taxon>
        <taxon>Lamiaceae</taxon>
        <taxon>Nepetoideae</taxon>
        <taxon>Mentheae</taxon>
        <taxon>Salviinae</taxon>
        <taxon>Salvia</taxon>
        <taxon>Salvia subgen. Calosphace</taxon>
        <taxon>core Calosphace</taxon>
    </lineage>
</organism>
<keyword evidence="6" id="KW-1015">Disulfide bond</keyword>
<dbReference type="SUPFAM" id="SSF52833">
    <property type="entry name" value="Thioredoxin-like"/>
    <property type="match status" value="1"/>
</dbReference>
<evidence type="ECO:0000256" key="4">
    <source>
        <dbReference type="ARBA" id="ARBA00022803"/>
    </source>
</evidence>
<dbReference type="FunFam" id="1.25.40.10:FF:000112">
    <property type="entry name" value="FAM10 family protein"/>
    <property type="match status" value="1"/>
</dbReference>
<keyword evidence="3" id="KW-0677">Repeat</keyword>
<evidence type="ECO:0000256" key="8">
    <source>
        <dbReference type="ARBA" id="ARBA00074081"/>
    </source>
</evidence>
<dbReference type="AlphaFoldDB" id="A0A8X8ZGZ2"/>
<evidence type="ECO:0000259" key="13">
    <source>
        <dbReference type="PROSITE" id="PS51320"/>
    </source>
</evidence>
<dbReference type="FunFam" id="6.10.250.3420:FF:000001">
    <property type="entry name" value="Hsc70-interacting protein-like protein"/>
    <property type="match status" value="1"/>
</dbReference>
<dbReference type="Pfam" id="PF18253">
    <property type="entry name" value="HipN"/>
    <property type="match status" value="1"/>
</dbReference>
<dbReference type="GO" id="GO:0006950">
    <property type="term" value="P:response to stress"/>
    <property type="evidence" value="ECO:0007669"/>
    <property type="project" value="UniProtKB-ARBA"/>
</dbReference>
<accession>A0A8X8ZGZ2</accession>
<dbReference type="Gene3D" id="3.40.30.10">
    <property type="entry name" value="Glutaredoxin"/>
    <property type="match status" value="1"/>
</dbReference>
<dbReference type="InterPro" id="IPR017937">
    <property type="entry name" value="Thioredoxin_CS"/>
</dbReference>
<dbReference type="GO" id="GO:0016667">
    <property type="term" value="F:oxidoreductase activity, acting on a sulfur group of donors"/>
    <property type="evidence" value="ECO:0007669"/>
    <property type="project" value="UniProtKB-ARBA"/>
</dbReference>
<dbReference type="GO" id="GO:0046983">
    <property type="term" value="F:protein dimerization activity"/>
    <property type="evidence" value="ECO:0007669"/>
    <property type="project" value="InterPro"/>
</dbReference>
<feature type="domain" description="Thioredoxin" evidence="14">
    <location>
        <begin position="563"/>
        <end position="688"/>
    </location>
</feature>